<feature type="transmembrane region" description="Helical" evidence="5">
    <location>
        <begin position="68"/>
        <end position="84"/>
    </location>
</feature>
<dbReference type="InterPro" id="IPR051533">
    <property type="entry name" value="WaaL-like"/>
</dbReference>
<feature type="transmembrane region" description="Helical" evidence="5">
    <location>
        <begin position="312"/>
        <end position="334"/>
    </location>
</feature>
<keyword evidence="2 5" id="KW-0812">Transmembrane</keyword>
<dbReference type="PANTHER" id="PTHR37422">
    <property type="entry name" value="TEICHURONIC ACID BIOSYNTHESIS PROTEIN TUAE"/>
    <property type="match status" value="1"/>
</dbReference>
<organism evidence="7 8">
    <name type="scientific">Abyssobacteria bacterium (strain SURF_5)</name>
    <dbReference type="NCBI Taxonomy" id="2093360"/>
    <lineage>
        <taxon>Bacteria</taxon>
        <taxon>Pseudomonadati</taxon>
        <taxon>Candidatus Hydrogenedentota</taxon>
        <taxon>Candidatus Abyssobacteria</taxon>
    </lineage>
</organism>
<dbReference type="InterPro" id="IPR007016">
    <property type="entry name" value="O-antigen_ligase-rel_domated"/>
</dbReference>
<evidence type="ECO:0000313" key="8">
    <source>
        <dbReference type="Proteomes" id="UP000265882"/>
    </source>
</evidence>
<dbReference type="GO" id="GO:0016020">
    <property type="term" value="C:membrane"/>
    <property type="evidence" value="ECO:0007669"/>
    <property type="project" value="UniProtKB-SubCell"/>
</dbReference>
<reference evidence="7 8" key="1">
    <citation type="journal article" date="2017" name="ISME J.">
        <title>Energy and carbon metabolisms in a deep terrestrial subsurface fluid microbial community.</title>
        <authorList>
            <person name="Momper L."/>
            <person name="Jungbluth S.P."/>
            <person name="Lee M.D."/>
            <person name="Amend J.P."/>
        </authorList>
    </citation>
    <scope>NUCLEOTIDE SEQUENCE [LARGE SCALE GENOMIC DNA]</scope>
    <source>
        <strain evidence="7">SURF_5</strain>
    </source>
</reference>
<accession>A0A3A4NRI8</accession>
<gene>
    <name evidence="7" type="ORF">C4520_11000</name>
</gene>
<feature type="transmembrane region" description="Helical" evidence="5">
    <location>
        <begin position="90"/>
        <end position="109"/>
    </location>
</feature>
<keyword evidence="4 5" id="KW-0472">Membrane</keyword>
<sequence>MMKSTMGRRKETSNIGLFLIILYMFFEYVRPQSFIAGLAPLHIPMIVQSIIILSLFSCDFERFKKRETVYFFLLLCLMAAHVPFATNNYWAYQITRSMTLQFVVFLAIIGHLHTFHKLGLVLTLWIAVAILCSIAGIAQGGRIPESGFLGDENDFALFLNMMIPLAFFSGQAARSKRAKLFYYSGVAVLILGTVSSMSRGGFLGMLPPLLYCWWKTDSKLKTGIAAALVGSLLVVSFIPDKYWTEMSTIQEEGLNVGTGSQRAYLWRRGFEMFQDHPLIGVGPGNFNWNLRYYEPPDGFAGRSHAGRPSHSIYFTMLPELGMMGTFLILGLTWVSQMESRRLNKTIRKRLPPDKKDEETGRLEAFGFGFTGAVLAYLVSGAFLSVLYYGHFWLIIGFTVATNRLLKERLHQLADETESPKRAYHESSDNRWQYARRIGNHPFAR</sequence>
<evidence type="ECO:0000256" key="1">
    <source>
        <dbReference type="ARBA" id="ARBA00004141"/>
    </source>
</evidence>
<evidence type="ECO:0000259" key="6">
    <source>
        <dbReference type="Pfam" id="PF04932"/>
    </source>
</evidence>
<protein>
    <recommendedName>
        <fullName evidence="6">O-antigen ligase-related domain-containing protein</fullName>
    </recommendedName>
</protein>
<feature type="transmembrane region" description="Helical" evidence="5">
    <location>
        <begin position="121"/>
        <end position="143"/>
    </location>
</feature>
<evidence type="ECO:0000256" key="2">
    <source>
        <dbReference type="ARBA" id="ARBA00022692"/>
    </source>
</evidence>
<comment type="subcellular location">
    <subcellularLocation>
        <location evidence="1">Membrane</location>
        <topology evidence="1">Multi-pass membrane protein</topology>
    </subcellularLocation>
</comment>
<feature type="domain" description="O-antigen ligase-related" evidence="6">
    <location>
        <begin position="186"/>
        <end position="329"/>
    </location>
</feature>
<evidence type="ECO:0000256" key="5">
    <source>
        <dbReference type="SAM" id="Phobius"/>
    </source>
</evidence>
<dbReference type="Proteomes" id="UP000265882">
    <property type="component" value="Unassembled WGS sequence"/>
</dbReference>
<feature type="transmembrane region" description="Helical" evidence="5">
    <location>
        <begin position="220"/>
        <end position="238"/>
    </location>
</feature>
<evidence type="ECO:0000256" key="4">
    <source>
        <dbReference type="ARBA" id="ARBA00023136"/>
    </source>
</evidence>
<feature type="transmembrane region" description="Helical" evidence="5">
    <location>
        <begin position="373"/>
        <end position="400"/>
    </location>
</feature>
<feature type="transmembrane region" description="Helical" evidence="5">
    <location>
        <begin position="12"/>
        <end position="29"/>
    </location>
</feature>
<feature type="transmembrane region" description="Helical" evidence="5">
    <location>
        <begin position="35"/>
        <end position="56"/>
    </location>
</feature>
<dbReference type="PANTHER" id="PTHR37422:SF13">
    <property type="entry name" value="LIPOPOLYSACCHARIDE BIOSYNTHESIS PROTEIN PA4999-RELATED"/>
    <property type="match status" value="1"/>
</dbReference>
<name>A0A3A4NRI8_ABYX5</name>
<feature type="transmembrane region" description="Helical" evidence="5">
    <location>
        <begin position="155"/>
        <end position="173"/>
    </location>
</feature>
<comment type="caution">
    <text evidence="7">The sequence shown here is derived from an EMBL/GenBank/DDBJ whole genome shotgun (WGS) entry which is preliminary data.</text>
</comment>
<dbReference type="EMBL" id="QZKU01000075">
    <property type="protein sequence ID" value="RJP20676.1"/>
    <property type="molecule type" value="Genomic_DNA"/>
</dbReference>
<evidence type="ECO:0000256" key="3">
    <source>
        <dbReference type="ARBA" id="ARBA00022989"/>
    </source>
</evidence>
<feature type="transmembrane region" description="Helical" evidence="5">
    <location>
        <begin position="180"/>
        <end position="200"/>
    </location>
</feature>
<keyword evidence="3 5" id="KW-1133">Transmembrane helix</keyword>
<proteinExistence type="predicted"/>
<evidence type="ECO:0000313" key="7">
    <source>
        <dbReference type="EMBL" id="RJP20676.1"/>
    </source>
</evidence>
<dbReference type="Pfam" id="PF04932">
    <property type="entry name" value="Wzy_C"/>
    <property type="match status" value="1"/>
</dbReference>
<dbReference type="AlphaFoldDB" id="A0A3A4NRI8"/>